<feature type="region of interest" description="Disordered" evidence="5">
    <location>
        <begin position="405"/>
        <end position="507"/>
    </location>
</feature>
<feature type="compositionally biased region" description="Basic and acidic residues" evidence="5">
    <location>
        <begin position="408"/>
        <end position="418"/>
    </location>
</feature>
<dbReference type="InterPro" id="IPR032675">
    <property type="entry name" value="LRR_dom_sf"/>
</dbReference>
<dbReference type="PROSITE" id="PS50132">
    <property type="entry name" value="RGS"/>
    <property type="match status" value="1"/>
</dbReference>
<dbReference type="Gene3D" id="3.80.10.10">
    <property type="entry name" value="Ribonuclease Inhibitor"/>
    <property type="match status" value="1"/>
</dbReference>
<feature type="compositionally biased region" description="Low complexity" evidence="5">
    <location>
        <begin position="848"/>
        <end position="966"/>
    </location>
</feature>
<feature type="coiled-coil region" evidence="4">
    <location>
        <begin position="1641"/>
        <end position="1668"/>
    </location>
</feature>
<feature type="region of interest" description="Disordered" evidence="5">
    <location>
        <begin position="847"/>
        <end position="966"/>
    </location>
</feature>
<dbReference type="InterPro" id="IPR001806">
    <property type="entry name" value="Small_GTPase"/>
</dbReference>
<evidence type="ECO:0000256" key="5">
    <source>
        <dbReference type="SAM" id="MobiDB-lite"/>
    </source>
</evidence>
<dbReference type="PANTHER" id="PTHR24198:SF165">
    <property type="entry name" value="ANKYRIN REPEAT-CONTAINING PROTEIN-RELATED"/>
    <property type="match status" value="1"/>
</dbReference>
<dbReference type="Gene3D" id="3.40.50.300">
    <property type="entry name" value="P-loop containing nucleotide triphosphate hydrolases"/>
    <property type="match status" value="1"/>
</dbReference>
<dbReference type="SUPFAM" id="SSF52047">
    <property type="entry name" value="RNI-like"/>
    <property type="match status" value="2"/>
</dbReference>
<feature type="compositionally biased region" description="Basic residues" evidence="5">
    <location>
        <begin position="1051"/>
        <end position="1090"/>
    </location>
</feature>
<dbReference type="PROSITE" id="PS50297">
    <property type="entry name" value="ANK_REP_REGION"/>
    <property type="match status" value="1"/>
</dbReference>
<feature type="domain" description="RGS" evidence="6">
    <location>
        <begin position="1807"/>
        <end position="1927"/>
    </location>
</feature>
<dbReference type="InterPro" id="IPR016137">
    <property type="entry name" value="RGS"/>
</dbReference>
<dbReference type="SUPFAM" id="SSF48097">
    <property type="entry name" value="Regulator of G-protein signaling, RGS"/>
    <property type="match status" value="1"/>
</dbReference>
<reference evidence="7" key="1">
    <citation type="submission" date="2022-08" db="EMBL/GenBank/DDBJ databases">
        <title>Novel sulphate-reducing endosymbionts in the free-living metamonad Anaeramoeba.</title>
        <authorList>
            <person name="Jerlstrom-Hultqvist J."/>
            <person name="Cepicka I."/>
            <person name="Gallot-Lavallee L."/>
            <person name="Salas-Leiva D."/>
            <person name="Curtis B.A."/>
            <person name="Zahonova K."/>
            <person name="Pipaliya S."/>
            <person name="Dacks J."/>
            <person name="Roger A.J."/>
        </authorList>
    </citation>
    <scope>NUCLEOTIDE SEQUENCE</scope>
    <source>
        <strain evidence="7">Busselton2</strain>
    </source>
</reference>
<dbReference type="InterPro" id="IPR044926">
    <property type="entry name" value="RGS_subdomain_2"/>
</dbReference>
<dbReference type="PROSITE" id="PS50088">
    <property type="entry name" value="ANK_REPEAT"/>
    <property type="match status" value="1"/>
</dbReference>
<feature type="compositionally biased region" description="Low complexity" evidence="5">
    <location>
        <begin position="1261"/>
        <end position="1271"/>
    </location>
</feature>
<feature type="region of interest" description="Disordered" evidence="5">
    <location>
        <begin position="1261"/>
        <end position="1348"/>
    </location>
</feature>
<dbReference type="SMART" id="SM00175">
    <property type="entry name" value="RAB"/>
    <property type="match status" value="1"/>
</dbReference>
<gene>
    <name evidence="7" type="ORF">M0812_26435</name>
</gene>
<dbReference type="InterPro" id="IPR036305">
    <property type="entry name" value="RGS_sf"/>
</dbReference>
<dbReference type="GO" id="GO:0003924">
    <property type="term" value="F:GTPase activity"/>
    <property type="evidence" value="ECO:0007669"/>
    <property type="project" value="InterPro"/>
</dbReference>
<dbReference type="Pfam" id="PF00071">
    <property type="entry name" value="Ras"/>
    <property type="match status" value="1"/>
</dbReference>
<accession>A0AAV7YFR4</accession>
<dbReference type="PROSITE" id="PS51421">
    <property type="entry name" value="RAS"/>
    <property type="match status" value="1"/>
</dbReference>
<evidence type="ECO:0000256" key="2">
    <source>
        <dbReference type="ARBA" id="ARBA00023043"/>
    </source>
</evidence>
<dbReference type="SUPFAM" id="SSF48403">
    <property type="entry name" value="Ankyrin repeat"/>
    <property type="match status" value="1"/>
</dbReference>
<dbReference type="Pfam" id="PF12796">
    <property type="entry name" value="Ank_2"/>
    <property type="match status" value="2"/>
</dbReference>
<sequence>MNKQLTIQHYNLLSKEIGEEILYNLECRRSQKTYLLLLTPSRLSLIHQRKNKGNLSFKRSKHLISQKQFLSNCHHLYDLSYIKSTSILDISFHFRTGTVRVETNQADSLIELVYQAFRSITYGSDTRKKKGSGPILEVLVQPEKRQLRIKKLLSKIELNMAHVKNPGHGFLNSYNAWCTFFHCMANEKFVSGIERTYQRRQSKRQSNKRHKTIKICPKEIYDFHNPKLQQQQQQQANFKPIFNALKHNTWFENLVIKNISDNKEIIPLLSQVLQYNQSIKSLILNNTYASGELLIEFGNKIVDNANSSLTGIELINIKNISESGLLSMLGQIGSSRFSIRKKKQIGKYFKVLRLNSIGFHGKIGNVFQVLMKPAFSKLNVLDLSGNRFGFFCCQALLNWIEKNNSPQKNDKKLKKENNNKIVKNNNNNIIKSNITTTNDDDNNNNNNNNNNNTTTTTTTTTNNNNNENNHNNNNSNNNNNKNKNNNNINSNSSVSNNSNNTQNKEENTVKENNKIIKLKSLILKDCNLIKIDLLINVLLNNTLHCLQHLNLSDNKITSKDSKLIRKFIENSKHMNELNLENCKLSLDSIKNIILSIKNENNALKSLKLNLSKNDLGPEGCHLIVLNLYDSKILKSLKLNEVLFTDVSMGLIIASFKNNSSLLNLSLARNIKANEENETTIKEICLLLENKRSNLTSLDISGDKNKYYIGSNLSKIFNSLLKNDKLTCLNISNNRLKTPDIQLLCKILKENKTIRKLNFSGNLITNTSMENFTNALMINNTLMKIYDLIDDFRSQNLQKKNEKKINLIFKLIEKKTSENKFLFYSKKKKNKKKKKKIKSLELKKKFLKSSDYSSNQSESETSESNVFNENQNILNKKINNNEENNVNNNEINNENHNENLNNDNTDNNNNNNSNDNDNNDNDNNNDNNNNDNNNNNNNSSSNKNNTHNNTITTTTNNNNNKTNTTDNKANVKKKQNLKINLHNIKNNEDDENQKLKMEKSSNMDFQRVNRKKKIRSNSVLILSDEEEYTANNMENSQFKYQKFEPKTPRIQTIRKKPSKKQHRTRHGFKKNKKKKKKKKTKKKKKKKETQKKSKYFNIWKEIQDQEEKQFLEKQRNQRNNINNIETIEMNEELIKAIKKKSLEKIKKLFQKKKAKINMIDPKDKSSVLHYVCLWGNPEILSFLLSIDGSKELLNLKDKIGRTPLHRLMQKGINMDCVQLLSDYDVDWNVVDASGSNPLQTLVYSVQGKTKYLNSIECNFENNNNYNNNNYNDNEMKKNDRTINPENKNINNNENNIKTNSENNDINKSKTSNISSNRSSSNGSNDSSGNNNSNSNSNTNPNNNHNNNFENNSEIINQYLTRLKILDFLLSQECNYNSMDLKGNTVLQVAASKGLFKIVSRLLEIPDCNINTHDSKGLTPLHKASRNGYYQIVKILIEKGANISLLDHNKKSALDMAKMYQQEKCVEILEEFVNKNKNLINTSNDQNDYDNHNNHNNNDDENNITNLVDIRIPFQIQGIVEGFPKSKTFKICVLGAEKSGKTKLVDRFIYGNYYPQYLQGIENVHHKFIIVEGREMLLHIYDVSGEQIYELFLEKWINECDGFILNYSIDQTEQFFDQMETKYIKKIVNLKQKQNYNEIPFAITSNKNDLKNKNQQNEELLRQKAKMLSEKLSCSFVETSAKNNMNINTTFVSIVKQMYNLLNRDEIIKKEENEKRKAEERENQLKVKKREARKIQRENRKNNEDSGELEKSKVHFTKLFKNKKRNKSNNQNNNNSNNNNNNNNKTNNINKNNKTNNDEEKFDPQKIIPFKDIIQDEILLMIFEQYLKDRYAEENLLFYKEVKKFQKIHPEETGLIAYYAKRIFNNYVSNTSEFEVNIEGNIRKDISLKIEKTSFHPDMFNNALKSVVTILSTDSYNGFIESKYYTKLLKLLSEDN</sequence>
<dbReference type="SMART" id="SM00368">
    <property type="entry name" value="LRR_RI"/>
    <property type="match status" value="5"/>
</dbReference>
<dbReference type="SMART" id="SM00173">
    <property type="entry name" value="RAS"/>
    <property type="match status" value="1"/>
</dbReference>
<dbReference type="InterPro" id="IPR036770">
    <property type="entry name" value="Ankyrin_rpt-contain_sf"/>
</dbReference>
<feature type="compositionally biased region" description="Basic and acidic residues" evidence="5">
    <location>
        <begin position="1272"/>
        <end position="1281"/>
    </location>
</feature>
<keyword evidence="4" id="KW-0175">Coiled coil</keyword>
<comment type="caution">
    <text evidence="7">The sequence shown here is derived from an EMBL/GenBank/DDBJ whole genome shotgun (WGS) entry which is preliminary data.</text>
</comment>
<keyword evidence="1" id="KW-0677">Repeat</keyword>
<feature type="compositionally biased region" description="Low complexity" evidence="5">
    <location>
        <begin position="419"/>
        <end position="502"/>
    </location>
</feature>
<dbReference type="EMBL" id="JANTQA010000063">
    <property type="protein sequence ID" value="KAJ3426865.1"/>
    <property type="molecule type" value="Genomic_DNA"/>
</dbReference>
<dbReference type="Gene3D" id="1.25.40.20">
    <property type="entry name" value="Ankyrin repeat-containing domain"/>
    <property type="match status" value="3"/>
</dbReference>
<dbReference type="SMART" id="SM00248">
    <property type="entry name" value="ANK"/>
    <property type="match status" value="6"/>
</dbReference>
<dbReference type="CDD" id="cd07440">
    <property type="entry name" value="RGS"/>
    <property type="match status" value="1"/>
</dbReference>
<proteinExistence type="predicted"/>
<dbReference type="Proteomes" id="UP001146793">
    <property type="component" value="Unassembled WGS sequence"/>
</dbReference>
<evidence type="ECO:0000256" key="4">
    <source>
        <dbReference type="SAM" id="Coils"/>
    </source>
</evidence>
<dbReference type="GO" id="GO:0005525">
    <property type="term" value="F:GTP binding"/>
    <property type="evidence" value="ECO:0007669"/>
    <property type="project" value="InterPro"/>
</dbReference>
<evidence type="ECO:0000256" key="1">
    <source>
        <dbReference type="ARBA" id="ARBA00022737"/>
    </source>
</evidence>
<evidence type="ECO:0000259" key="6">
    <source>
        <dbReference type="PROSITE" id="PS50132"/>
    </source>
</evidence>
<feature type="region of interest" description="Disordered" evidence="5">
    <location>
        <begin position="1712"/>
        <end position="1800"/>
    </location>
</feature>
<dbReference type="SMART" id="SM00315">
    <property type="entry name" value="RGS"/>
    <property type="match status" value="1"/>
</dbReference>
<feature type="compositionally biased region" description="Basic and acidic residues" evidence="5">
    <location>
        <begin position="1731"/>
        <end position="1751"/>
    </location>
</feature>
<dbReference type="PROSITE" id="PS51419">
    <property type="entry name" value="RAB"/>
    <property type="match status" value="1"/>
</dbReference>
<feature type="compositionally biased region" description="Low complexity" evidence="5">
    <location>
        <begin position="1766"/>
        <end position="1793"/>
    </location>
</feature>
<dbReference type="PRINTS" id="PR00449">
    <property type="entry name" value="RASTRNSFRMNG"/>
</dbReference>
<dbReference type="Gene3D" id="1.10.167.10">
    <property type="entry name" value="Regulator of G-protein Signalling 4, domain 2"/>
    <property type="match status" value="1"/>
</dbReference>
<dbReference type="PANTHER" id="PTHR24198">
    <property type="entry name" value="ANKYRIN REPEAT AND PROTEIN KINASE DOMAIN-CONTAINING PROTEIN"/>
    <property type="match status" value="1"/>
</dbReference>
<feature type="region of interest" description="Disordered" evidence="5">
    <location>
        <begin position="1040"/>
        <end position="1090"/>
    </location>
</feature>
<evidence type="ECO:0000256" key="3">
    <source>
        <dbReference type="PROSITE-ProRule" id="PRU00023"/>
    </source>
</evidence>
<dbReference type="SUPFAM" id="SSF52540">
    <property type="entry name" value="P-loop containing nucleoside triphosphate hydrolases"/>
    <property type="match status" value="1"/>
</dbReference>
<evidence type="ECO:0000313" key="8">
    <source>
        <dbReference type="Proteomes" id="UP001146793"/>
    </source>
</evidence>
<organism evidence="7 8">
    <name type="scientific">Anaeramoeba flamelloides</name>
    <dbReference type="NCBI Taxonomy" id="1746091"/>
    <lineage>
        <taxon>Eukaryota</taxon>
        <taxon>Metamonada</taxon>
        <taxon>Anaeramoebidae</taxon>
        <taxon>Anaeramoeba</taxon>
    </lineage>
</organism>
<dbReference type="Pfam" id="PF00615">
    <property type="entry name" value="RGS"/>
    <property type="match status" value="1"/>
</dbReference>
<keyword evidence="2 3" id="KW-0040">ANK repeat</keyword>
<name>A0AAV7YFR4_9EUKA</name>
<protein>
    <submittedName>
        <fullName evidence="7">Ankyrin repeat protein</fullName>
    </submittedName>
</protein>
<feature type="compositionally biased region" description="Basic residues" evidence="5">
    <location>
        <begin position="1752"/>
        <end position="1765"/>
    </location>
</feature>
<evidence type="ECO:0000313" key="7">
    <source>
        <dbReference type="EMBL" id="KAJ3426865.1"/>
    </source>
</evidence>
<feature type="compositionally biased region" description="Basic and acidic residues" evidence="5">
    <location>
        <begin position="1712"/>
        <end position="1723"/>
    </location>
</feature>
<feature type="compositionally biased region" description="Low complexity" evidence="5">
    <location>
        <begin position="1282"/>
        <end position="1348"/>
    </location>
</feature>
<dbReference type="InterPro" id="IPR027417">
    <property type="entry name" value="P-loop_NTPase"/>
</dbReference>
<dbReference type="InterPro" id="IPR002110">
    <property type="entry name" value="Ankyrin_rpt"/>
</dbReference>
<feature type="repeat" description="ANK" evidence="3">
    <location>
        <begin position="1414"/>
        <end position="1446"/>
    </location>
</feature>